<name>A0A451B4D7_9GAMM</name>
<dbReference type="AlphaFoldDB" id="A0A451B4D7"/>
<gene>
    <name evidence="1" type="ORF">BECKUNK1418H_GA0071006_11688</name>
</gene>
<evidence type="ECO:0000313" key="1">
    <source>
        <dbReference type="EMBL" id="VFK73160.1"/>
    </source>
</evidence>
<proteinExistence type="predicted"/>
<protein>
    <submittedName>
        <fullName evidence="1">Uncharacterized protein</fullName>
    </submittedName>
</protein>
<reference evidence="1" key="1">
    <citation type="submission" date="2019-02" db="EMBL/GenBank/DDBJ databases">
        <authorList>
            <person name="Gruber-Vodicka R. H."/>
            <person name="Seah K. B. B."/>
        </authorList>
    </citation>
    <scope>NUCLEOTIDE SEQUENCE</scope>
    <source>
        <strain evidence="1">BECK_BY19</strain>
    </source>
</reference>
<accession>A0A451B4D7</accession>
<organism evidence="1">
    <name type="scientific">Candidatus Kentrum sp. UNK</name>
    <dbReference type="NCBI Taxonomy" id="2126344"/>
    <lineage>
        <taxon>Bacteria</taxon>
        <taxon>Pseudomonadati</taxon>
        <taxon>Pseudomonadota</taxon>
        <taxon>Gammaproteobacteria</taxon>
        <taxon>Candidatus Kentrum</taxon>
    </lineage>
</organism>
<dbReference type="EMBL" id="CAADGD010000168">
    <property type="protein sequence ID" value="VFK73160.1"/>
    <property type="molecule type" value="Genomic_DNA"/>
</dbReference>
<sequence>MRSLGARSARPQPHTLSATFLVPALPGWVHPLNKQKKRECRPCAGCCDGWVRMIIDDAPVYPGSPCPHSTGDGCDDYDNRPNDPCVHFNCGWIMPNSPLPDWMKPNNAKVIVLFDKLNWNNLPVDLAVPLGKRIPPRSLDWLMRRSQQDMRPLIYTEQIEVSGRFQKEQQVFGYGPPAFEQDLLRWQREGKKLW</sequence>